<name>A0ABS8D7V5_9NEIS</name>
<reference evidence="1" key="1">
    <citation type="submission" date="2021-10" db="EMBL/GenBank/DDBJ databases">
        <title>The complete genome sequence of Leeia sp. TBRC 13508.</title>
        <authorList>
            <person name="Charoenyingcharoen P."/>
            <person name="Yukphan P."/>
        </authorList>
    </citation>
    <scope>NUCLEOTIDE SEQUENCE</scope>
    <source>
        <strain evidence="1">TBRC 13508</strain>
    </source>
</reference>
<accession>A0ABS8D7V5</accession>
<organism evidence="1 2">
    <name type="scientific">Leeia speluncae</name>
    <dbReference type="NCBI Taxonomy" id="2884804"/>
    <lineage>
        <taxon>Bacteria</taxon>
        <taxon>Pseudomonadati</taxon>
        <taxon>Pseudomonadota</taxon>
        <taxon>Betaproteobacteria</taxon>
        <taxon>Neisseriales</taxon>
        <taxon>Leeiaceae</taxon>
        <taxon>Leeia</taxon>
    </lineage>
</organism>
<dbReference type="Proteomes" id="UP001165395">
    <property type="component" value="Unassembled WGS sequence"/>
</dbReference>
<comment type="caution">
    <text evidence="1">The sequence shown here is derived from an EMBL/GenBank/DDBJ whole genome shotgun (WGS) entry which is preliminary data.</text>
</comment>
<dbReference type="RefSeq" id="WP_227181102.1">
    <property type="nucleotide sequence ID" value="NZ_JAJBZT010000006.1"/>
</dbReference>
<proteinExistence type="predicted"/>
<evidence type="ECO:0000313" key="2">
    <source>
        <dbReference type="Proteomes" id="UP001165395"/>
    </source>
</evidence>
<protein>
    <submittedName>
        <fullName evidence="1">Uncharacterized protein</fullName>
    </submittedName>
</protein>
<gene>
    <name evidence="1" type="ORF">LIN78_12120</name>
</gene>
<evidence type="ECO:0000313" key="1">
    <source>
        <dbReference type="EMBL" id="MCB6184291.1"/>
    </source>
</evidence>
<keyword evidence="2" id="KW-1185">Reference proteome</keyword>
<dbReference type="EMBL" id="JAJBZT010000006">
    <property type="protein sequence ID" value="MCB6184291.1"/>
    <property type="molecule type" value="Genomic_DNA"/>
</dbReference>
<sequence length="471" mass="49633">MAIIQDIDGNKLKMDAFGSARVLLYDLDGNPLLYREDEQPTQERQGMLMMGLNDEMALPARADRFGSLASSLHSPLYSESFESATINPIRWTIIAATMAATQSSAAGLVVNSGNITTINTGYLLRSNRYFQKTQRQPLHAKIRARLNHFANAVQEIGFGDAGASNTANTNGVLWQAAATGAIVPVVIYNGSQITGADVRTLVDNTKFYTWDVFMDDDEAVFTVQDTSTGRILSKQAIKVPQTGPRLVGITKLPLMLRSYNTGTAPATAATLVVSDVYCAGLDAMLGMTAAQVAACQNRDASSNPFSGAQLAQWSNSAEPASAVLGNTAAGYATLGGRFQFAAVAGAVTDYALFGMQIPTPADLMITGVDIETWNTGAAVATTPTLLTWGLATNLTAVSLATTTGSRIGLGAQQFAVGAAVGAKAERISKSFVTPVPCAAGRYLDVILRMPVATATASQVIAGMVNIEGYFQ</sequence>